<dbReference type="PANTHER" id="PTHR43736:SF1">
    <property type="entry name" value="DIHYDRONEOPTERIN TRIPHOSPHATE DIPHOSPHATASE"/>
    <property type="match status" value="1"/>
</dbReference>
<dbReference type="PANTHER" id="PTHR43736">
    <property type="entry name" value="ADP-RIBOSE PYROPHOSPHATASE"/>
    <property type="match status" value="1"/>
</dbReference>
<feature type="domain" description="Nudix hydrolase" evidence="3">
    <location>
        <begin position="2"/>
        <end position="142"/>
    </location>
</feature>
<comment type="cofactor">
    <cofactor evidence="1">
        <name>Mg(2+)</name>
        <dbReference type="ChEBI" id="CHEBI:18420"/>
    </cofactor>
</comment>
<evidence type="ECO:0000259" key="3">
    <source>
        <dbReference type="PROSITE" id="PS51462"/>
    </source>
</evidence>
<evidence type="ECO:0000256" key="2">
    <source>
        <dbReference type="ARBA" id="ARBA00022801"/>
    </source>
</evidence>
<protein>
    <submittedName>
        <fullName evidence="4">NUDIX domain-containing protein</fullName>
    </submittedName>
</protein>
<dbReference type="InterPro" id="IPR020084">
    <property type="entry name" value="NUDIX_hydrolase_CS"/>
</dbReference>
<keyword evidence="5" id="KW-1185">Reference proteome</keyword>
<dbReference type="InterPro" id="IPR015797">
    <property type="entry name" value="NUDIX_hydrolase-like_dom_sf"/>
</dbReference>
<proteinExistence type="predicted"/>
<name>A0A3A8ETV0_9GAMM</name>
<evidence type="ECO:0000256" key="1">
    <source>
        <dbReference type="ARBA" id="ARBA00001946"/>
    </source>
</evidence>
<dbReference type="InterPro" id="IPR000086">
    <property type="entry name" value="NUDIX_hydrolase_dom"/>
</dbReference>
<dbReference type="PROSITE" id="PS00893">
    <property type="entry name" value="NUDIX_BOX"/>
    <property type="match status" value="1"/>
</dbReference>
<gene>
    <name evidence="4" type="ORF">D7V21_13150</name>
</gene>
<dbReference type="Gene3D" id="3.90.79.10">
    <property type="entry name" value="Nucleoside Triphosphate Pyrophosphohydrolase"/>
    <property type="match status" value="1"/>
</dbReference>
<accession>A0A3A8ETV0</accession>
<dbReference type="EMBL" id="RAXU01000018">
    <property type="protein sequence ID" value="RKG31843.1"/>
    <property type="molecule type" value="Genomic_DNA"/>
</dbReference>
<sequence length="148" mass="17091">MANIKAKALCIFRYENKSLLSFGYDPSINKHYLRPIGGGIEFGETSLQAIEREVLEEINQQIIHPKLLGVLENLFSFNGQQGHEVVFVYEAEFVDPTLYSQTEIRGYETDGSTYIAQWMTLQQLASEQYPVYPKGIEQWLWVNRQPNL</sequence>
<comment type="caution">
    <text evidence="4">The sequence shown here is derived from an EMBL/GenBank/DDBJ whole genome shotgun (WGS) entry which is preliminary data.</text>
</comment>
<dbReference type="AlphaFoldDB" id="A0A3A8ETV0"/>
<evidence type="ECO:0000313" key="4">
    <source>
        <dbReference type="EMBL" id="RKG31843.1"/>
    </source>
</evidence>
<dbReference type="GO" id="GO:0016787">
    <property type="term" value="F:hydrolase activity"/>
    <property type="evidence" value="ECO:0007669"/>
    <property type="project" value="UniProtKB-KW"/>
</dbReference>
<dbReference type="RefSeq" id="WP_120370916.1">
    <property type="nucleotide sequence ID" value="NZ_RAXU01000018.1"/>
</dbReference>
<dbReference type="PROSITE" id="PS51462">
    <property type="entry name" value="NUDIX"/>
    <property type="match status" value="1"/>
</dbReference>
<dbReference type="CDD" id="cd04688">
    <property type="entry name" value="NUDIX_Hydrolase"/>
    <property type="match status" value="1"/>
</dbReference>
<reference evidence="4 5" key="1">
    <citation type="submission" date="2018-09" db="EMBL/GenBank/DDBJ databases">
        <title>The draft genome of Acinetobacter spp. strains.</title>
        <authorList>
            <person name="Qin J."/>
            <person name="Feng Y."/>
            <person name="Zong Z."/>
        </authorList>
    </citation>
    <scope>NUCLEOTIDE SEQUENCE [LARGE SCALE GENOMIC DNA]</scope>
    <source>
        <strain evidence="4 5">WCHAc060096</strain>
    </source>
</reference>
<evidence type="ECO:0000313" key="5">
    <source>
        <dbReference type="Proteomes" id="UP000269001"/>
    </source>
</evidence>
<keyword evidence="2" id="KW-0378">Hydrolase</keyword>
<dbReference type="Pfam" id="PF00293">
    <property type="entry name" value="NUDIX"/>
    <property type="match status" value="1"/>
</dbReference>
<dbReference type="SUPFAM" id="SSF55811">
    <property type="entry name" value="Nudix"/>
    <property type="match status" value="1"/>
</dbReference>
<dbReference type="Proteomes" id="UP000269001">
    <property type="component" value="Unassembled WGS sequence"/>
</dbReference>
<organism evidence="4 5">
    <name type="scientific">Acinetobacter guerrae</name>
    <dbReference type="NCBI Taxonomy" id="1843371"/>
    <lineage>
        <taxon>Bacteria</taxon>
        <taxon>Pseudomonadati</taxon>
        <taxon>Pseudomonadota</taxon>
        <taxon>Gammaproteobacteria</taxon>
        <taxon>Moraxellales</taxon>
        <taxon>Moraxellaceae</taxon>
        <taxon>Acinetobacter</taxon>
    </lineage>
</organism>